<dbReference type="Proteomes" id="UP000001964">
    <property type="component" value="Chromosome"/>
</dbReference>
<evidence type="ECO:0000313" key="2">
    <source>
        <dbReference type="Proteomes" id="UP000001964"/>
    </source>
</evidence>
<dbReference type="STRING" id="394221.Mmar10_0565"/>
<evidence type="ECO:0000313" key="1">
    <source>
        <dbReference type="EMBL" id="ABI64858.1"/>
    </source>
</evidence>
<proteinExistence type="predicted"/>
<protein>
    <submittedName>
        <fullName evidence="1">Uncharacterized protein</fullName>
    </submittedName>
</protein>
<organism evidence="1 2">
    <name type="scientific">Maricaulis maris (strain MCS10)</name>
    <name type="common">Caulobacter maris</name>
    <dbReference type="NCBI Taxonomy" id="394221"/>
    <lineage>
        <taxon>Bacteria</taxon>
        <taxon>Pseudomonadati</taxon>
        <taxon>Pseudomonadota</taxon>
        <taxon>Alphaproteobacteria</taxon>
        <taxon>Maricaulales</taxon>
        <taxon>Maricaulaceae</taxon>
        <taxon>Maricaulis</taxon>
    </lineage>
</organism>
<sequence precursor="true">MISLTLFLLGLMTPDSDAAVADAPRSGSYAELSEDGRSTCGQADSNRFELLLAPGGEPPHNRSTNVGEIEIRIEGERHYFVLTATPDRWQFGGGRQHTVGIELGGVTSAFLTGRLTLNLERARSSADPSVRTDALRILDARYSPVRRGHNRSMRVYVADGATPGGRMLRPFLRCGDYPE</sequence>
<dbReference type="AlphaFoldDB" id="Q0AS79"/>
<keyword evidence="2" id="KW-1185">Reference proteome</keyword>
<dbReference type="HOGENOM" id="CLU_1501776_0_0_5"/>
<reference evidence="1 2" key="1">
    <citation type="submission" date="2006-08" db="EMBL/GenBank/DDBJ databases">
        <title>Complete sequence of Maricaulis maris MCS10.</title>
        <authorList>
            <consortium name="US DOE Joint Genome Institute"/>
            <person name="Copeland A."/>
            <person name="Lucas S."/>
            <person name="Lapidus A."/>
            <person name="Barry K."/>
            <person name="Detter J.C."/>
            <person name="Glavina del Rio T."/>
            <person name="Hammon N."/>
            <person name="Israni S."/>
            <person name="Dalin E."/>
            <person name="Tice H."/>
            <person name="Pitluck S."/>
            <person name="Saunders E."/>
            <person name="Brettin T."/>
            <person name="Bruce D."/>
            <person name="Han C."/>
            <person name="Tapia R."/>
            <person name="Gilna P."/>
            <person name="Schmutz J."/>
            <person name="Larimer F."/>
            <person name="Land M."/>
            <person name="Hauser L."/>
            <person name="Kyrpides N."/>
            <person name="Mikhailova N."/>
            <person name="Viollier P."/>
            <person name="Stephens C."/>
            <person name="Richardson P."/>
        </authorList>
    </citation>
    <scope>NUCLEOTIDE SEQUENCE [LARGE SCALE GENOMIC DNA]</scope>
    <source>
        <strain evidence="1 2">MCS10</strain>
    </source>
</reference>
<accession>Q0AS79</accession>
<dbReference type="RefSeq" id="WP_011642505.1">
    <property type="nucleotide sequence ID" value="NC_008347.1"/>
</dbReference>
<dbReference type="EMBL" id="CP000449">
    <property type="protein sequence ID" value="ABI64858.1"/>
    <property type="molecule type" value="Genomic_DNA"/>
</dbReference>
<gene>
    <name evidence="1" type="ordered locus">Mmar10_0565</name>
</gene>
<dbReference type="KEGG" id="mmr:Mmar10_0565"/>
<name>Q0AS79_MARMM</name>